<reference evidence="1 2" key="1">
    <citation type="submission" date="2018-06" db="EMBL/GenBank/DDBJ databases">
        <authorList>
            <person name="Strepis N."/>
        </authorList>
    </citation>
    <scope>NUCLEOTIDE SEQUENCE [LARGE SCALE GENOMIC DNA]</scope>
    <source>
        <strain evidence="1">LUCI</strain>
    </source>
</reference>
<sequence>MRRKHRGELLGLSGRDMYFLSSAVEVQRF</sequence>
<evidence type="ECO:0000313" key="1">
    <source>
        <dbReference type="EMBL" id="VBB05971.1"/>
    </source>
</evidence>
<dbReference type="AlphaFoldDB" id="A0A498R3I5"/>
<evidence type="ECO:0000313" key="2">
    <source>
        <dbReference type="Proteomes" id="UP000277811"/>
    </source>
</evidence>
<keyword evidence="2" id="KW-1185">Reference proteome</keyword>
<dbReference type="Proteomes" id="UP000277811">
    <property type="component" value="Unassembled WGS sequence"/>
</dbReference>
<organism evidence="1 2">
    <name type="scientific">Lucifera butyrica</name>
    <dbReference type="NCBI Taxonomy" id="1351585"/>
    <lineage>
        <taxon>Bacteria</taxon>
        <taxon>Bacillati</taxon>
        <taxon>Bacillota</taxon>
        <taxon>Negativicutes</taxon>
        <taxon>Veillonellales</taxon>
        <taxon>Veillonellaceae</taxon>
        <taxon>Lucifera</taxon>
    </lineage>
</organism>
<proteinExistence type="predicted"/>
<accession>A0A498R3I5</accession>
<dbReference type="EMBL" id="UPPP01000061">
    <property type="protein sequence ID" value="VBB05971.1"/>
    <property type="molecule type" value="Genomic_DNA"/>
</dbReference>
<name>A0A498R3I5_9FIRM</name>
<gene>
    <name evidence="1" type="ORF">LUCI_1182</name>
</gene>
<protein>
    <submittedName>
        <fullName evidence="1">Uncharacterized protein</fullName>
    </submittedName>
</protein>